<sequence>MKTRLPSMLSRKRASSLTQLVHTLAWRMNKQHFSMKEHVLSHPERTVSSVAEVSRFAFREVHTSEFVPTPAFVIRTGRVVKPPRRLQVQ</sequence>
<dbReference type="Proteomes" id="UP000887013">
    <property type="component" value="Unassembled WGS sequence"/>
</dbReference>
<organism evidence="1 2">
    <name type="scientific">Nephila pilipes</name>
    <name type="common">Giant wood spider</name>
    <name type="synonym">Nephila maculata</name>
    <dbReference type="NCBI Taxonomy" id="299642"/>
    <lineage>
        <taxon>Eukaryota</taxon>
        <taxon>Metazoa</taxon>
        <taxon>Ecdysozoa</taxon>
        <taxon>Arthropoda</taxon>
        <taxon>Chelicerata</taxon>
        <taxon>Arachnida</taxon>
        <taxon>Araneae</taxon>
        <taxon>Araneomorphae</taxon>
        <taxon>Entelegynae</taxon>
        <taxon>Araneoidea</taxon>
        <taxon>Nephilidae</taxon>
        <taxon>Nephila</taxon>
    </lineage>
</organism>
<accession>A0A8X6PCL3</accession>
<comment type="caution">
    <text evidence="1">The sequence shown here is derived from an EMBL/GenBank/DDBJ whole genome shotgun (WGS) entry which is preliminary data.</text>
</comment>
<gene>
    <name evidence="1" type="ORF">NPIL_486811</name>
</gene>
<evidence type="ECO:0000313" key="1">
    <source>
        <dbReference type="EMBL" id="GFT59516.1"/>
    </source>
</evidence>
<reference evidence="1" key="1">
    <citation type="submission" date="2020-08" db="EMBL/GenBank/DDBJ databases">
        <title>Multicomponent nature underlies the extraordinary mechanical properties of spider dragline silk.</title>
        <authorList>
            <person name="Kono N."/>
            <person name="Nakamura H."/>
            <person name="Mori M."/>
            <person name="Yoshida Y."/>
            <person name="Ohtoshi R."/>
            <person name="Malay A.D."/>
            <person name="Moran D.A.P."/>
            <person name="Tomita M."/>
            <person name="Numata K."/>
            <person name="Arakawa K."/>
        </authorList>
    </citation>
    <scope>NUCLEOTIDE SEQUENCE</scope>
</reference>
<proteinExistence type="predicted"/>
<evidence type="ECO:0000313" key="2">
    <source>
        <dbReference type="Proteomes" id="UP000887013"/>
    </source>
</evidence>
<protein>
    <submittedName>
        <fullName evidence="1">Uncharacterized protein</fullName>
    </submittedName>
</protein>
<keyword evidence="2" id="KW-1185">Reference proteome</keyword>
<dbReference type="EMBL" id="BMAW01067387">
    <property type="protein sequence ID" value="GFT59516.1"/>
    <property type="molecule type" value="Genomic_DNA"/>
</dbReference>
<name>A0A8X6PCL3_NEPPI</name>
<dbReference type="AlphaFoldDB" id="A0A8X6PCL3"/>